<dbReference type="GO" id="GO:0006040">
    <property type="term" value="P:amino sugar metabolic process"/>
    <property type="evidence" value="ECO:0007669"/>
    <property type="project" value="InterPro"/>
</dbReference>
<dbReference type="Pfam" id="PF03702">
    <property type="entry name" value="AnmK"/>
    <property type="match status" value="1"/>
</dbReference>
<dbReference type="NCBIfam" id="NF007139">
    <property type="entry name" value="PRK09585.1-3"/>
    <property type="match status" value="1"/>
</dbReference>
<accession>A0A1A7NSP0</accession>
<dbReference type="CDD" id="cd24050">
    <property type="entry name" value="ASKHA_NBD_ANMK"/>
    <property type="match status" value="1"/>
</dbReference>
<dbReference type="Gene3D" id="3.30.420.40">
    <property type="match status" value="2"/>
</dbReference>
<dbReference type="SUPFAM" id="SSF53067">
    <property type="entry name" value="Actin-like ATPase domain"/>
    <property type="match status" value="1"/>
</dbReference>
<gene>
    <name evidence="1" type="primary">anmK</name>
    <name evidence="2" type="ORF">QV01_04485</name>
</gene>
<reference evidence="2 3" key="1">
    <citation type="submission" date="2014-11" db="EMBL/GenBank/DDBJ databases">
        <title>Pan-genome of Gallibacterium spp.</title>
        <authorList>
            <person name="Kudirkiene E."/>
            <person name="Bojesen A.M."/>
        </authorList>
    </citation>
    <scope>NUCLEOTIDE SEQUENCE [LARGE SCALE GENOMIC DNA]</scope>
    <source>
        <strain evidence="2 3">F151</strain>
    </source>
</reference>
<protein>
    <recommendedName>
        <fullName evidence="1">Anhydro-N-acetylmuramic acid kinase</fullName>
        <ecNumber evidence="1">2.7.1.170</ecNumber>
    </recommendedName>
    <alternativeName>
        <fullName evidence="1">AnhMurNAc kinase</fullName>
    </alternativeName>
</protein>
<sequence length="373" mass="41006">MQSSLYIGIMSGTSLDGIDLALLDFANKQPHMVATQFSPMPDSLRHTLNKLMQGQTNLQQLGEIEQQLSYCYIEQIQHLLQTTKLKPQQICAIGCHGQTVWHSPQGKYPFTMQLVDGNLISAKTGITTITDFRRKDMAYGGQGAPLVPAFHQAIFSQPNAFTVVLNIGGISNITLLPPNGTVAGFDTGPGNTLLDNWIQQHQGQRFDKNGEWAAQGRINDTLLKACLSENYFQLLPPKSTGRELFNLTWLQQKLTSLPPISPVDVQATLVELTAQSIAQQLPQITESQPYQLLVCGGGAKNQLLMQRLQYLLPQWQILTTNAKGIDIDFVEAAAFAWLAYQTMHHQPGNLPAVTGASQPAILGAIHLADTFFS</sequence>
<evidence type="ECO:0000313" key="3">
    <source>
        <dbReference type="Proteomes" id="UP000243558"/>
    </source>
</evidence>
<dbReference type="HAMAP" id="MF_01270">
    <property type="entry name" value="AnhMurNAc_kinase"/>
    <property type="match status" value="1"/>
</dbReference>
<dbReference type="AlphaFoldDB" id="A0A1A7NSP0"/>
<dbReference type="OrthoDB" id="9763949at2"/>
<dbReference type="PANTHER" id="PTHR30605">
    <property type="entry name" value="ANHYDRO-N-ACETYLMURAMIC ACID KINASE"/>
    <property type="match status" value="1"/>
</dbReference>
<proteinExistence type="inferred from homology"/>
<dbReference type="EC" id="2.7.1.170" evidence="1"/>
<keyword evidence="1" id="KW-0547">Nucleotide-binding</keyword>
<dbReference type="UniPathway" id="UPA00544"/>
<dbReference type="GO" id="GO:0005524">
    <property type="term" value="F:ATP binding"/>
    <property type="evidence" value="ECO:0007669"/>
    <property type="project" value="UniProtKB-UniRule"/>
</dbReference>
<dbReference type="NCBIfam" id="NF007148">
    <property type="entry name" value="PRK09585.3-2"/>
    <property type="match status" value="1"/>
</dbReference>
<evidence type="ECO:0000313" key="2">
    <source>
        <dbReference type="EMBL" id="OBW92640.1"/>
    </source>
</evidence>
<feature type="binding site" evidence="1">
    <location>
        <begin position="12"/>
        <end position="19"/>
    </location>
    <ligand>
        <name>ATP</name>
        <dbReference type="ChEBI" id="CHEBI:30616"/>
    </ligand>
</feature>
<name>A0A1A7NSP0_9PAST</name>
<comment type="caution">
    <text evidence="2">The sequence shown here is derived from an EMBL/GenBank/DDBJ whole genome shotgun (WGS) entry which is preliminary data.</text>
</comment>
<dbReference type="InterPro" id="IPR043129">
    <property type="entry name" value="ATPase_NBD"/>
</dbReference>
<dbReference type="Proteomes" id="UP000243558">
    <property type="component" value="Unassembled WGS sequence"/>
</dbReference>
<keyword evidence="1 2" id="KW-0418">Kinase</keyword>
<dbReference type="InterPro" id="IPR005338">
    <property type="entry name" value="Anhydro_N_Ac-Mur_kinase"/>
</dbReference>
<evidence type="ECO:0000256" key="1">
    <source>
        <dbReference type="HAMAP-Rule" id="MF_01270"/>
    </source>
</evidence>
<dbReference type="EMBL" id="JTJM01000017">
    <property type="protein sequence ID" value="OBW92640.1"/>
    <property type="molecule type" value="Genomic_DNA"/>
</dbReference>
<keyword evidence="3" id="KW-1185">Reference proteome</keyword>
<dbReference type="GO" id="GO:0009254">
    <property type="term" value="P:peptidoglycan turnover"/>
    <property type="evidence" value="ECO:0007669"/>
    <property type="project" value="UniProtKB-UniRule"/>
</dbReference>
<keyword evidence="1" id="KW-0119">Carbohydrate metabolism</keyword>
<dbReference type="GO" id="GO:0016301">
    <property type="term" value="F:kinase activity"/>
    <property type="evidence" value="ECO:0007669"/>
    <property type="project" value="UniProtKB-KW"/>
</dbReference>
<dbReference type="UniPathway" id="UPA00343"/>
<dbReference type="GO" id="GO:0097175">
    <property type="term" value="P:1,6-anhydro-N-acetyl-beta-muramic acid catabolic process"/>
    <property type="evidence" value="ECO:0007669"/>
    <property type="project" value="UniProtKB-UniRule"/>
</dbReference>
<comment type="similarity">
    <text evidence="1">Belongs to the anhydro-N-acetylmuramic acid kinase family.</text>
</comment>
<dbReference type="RefSeq" id="WP_065239085.1">
    <property type="nucleotide sequence ID" value="NZ_JTJM01000017.1"/>
</dbReference>
<keyword evidence="1" id="KW-0808">Transferase</keyword>
<comment type="catalytic activity">
    <reaction evidence="1">
        <text>1,6-anhydro-N-acetyl-beta-muramate + ATP + H2O = N-acetyl-D-muramate 6-phosphate + ADP + H(+)</text>
        <dbReference type="Rhea" id="RHEA:24952"/>
        <dbReference type="ChEBI" id="CHEBI:15377"/>
        <dbReference type="ChEBI" id="CHEBI:15378"/>
        <dbReference type="ChEBI" id="CHEBI:30616"/>
        <dbReference type="ChEBI" id="CHEBI:58690"/>
        <dbReference type="ChEBI" id="CHEBI:58722"/>
        <dbReference type="ChEBI" id="CHEBI:456216"/>
        <dbReference type="EC" id="2.7.1.170"/>
    </reaction>
</comment>
<comment type="pathway">
    <text evidence="1">Cell wall biogenesis; peptidoglycan recycling.</text>
</comment>
<comment type="pathway">
    <text evidence="1">Amino-sugar metabolism; 1,6-anhydro-N-acetylmuramate degradation.</text>
</comment>
<dbReference type="GO" id="GO:0016773">
    <property type="term" value="F:phosphotransferase activity, alcohol group as acceptor"/>
    <property type="evidence" value="ECO:0007669"/>
    <property type="project" value="UniProtKB-UniRule"/>
</dbReference>
<organism evidence="2 3">
    <name type="scientific">Gallibacterium genomosp. 3</name>
    <dbReference type="NCBI Taxonomy" id="505345"/>
    <lineage>
        <taxon>Bacteria</taxon>
        <taxon>Pseudomonadati</taxon>
        <taxon>Pseudomonadota</taxon>
        <taxon>Gammaproteobacteria</taxon>
        <taxon>Pasteurellales</taxon>
        <taxon>Pasteurellaceae</taxon>
        <taxon>Gallibacterium</taxon>
    </lineage>
</organism>
<keyword evidence="1" id="KW-0067">ATP-binding</keyword>
<dbReference type="PANTHER" id="PTHR30605:SF0">
    <property type="entry name" value="ANHYDRO-N-ACETYLMURAMIC ACID KINASE"/>
    <property type="match status" value="1"/>
</dbReference>
<dbReference type="PATRIC" id="fig|505345.7.peg.888"/>
<comment type="function">
    <text evidence="1">Catalyzes the specific phosphorylation of 1,6-anhydro-N-acetylmuramic acid (anhMurNAc) with the simultaneous cleavage of the 1,6-anhydro ring, generating MurNAc-6-P. Is required for the utilization of anhMurNAc either imported from the medium or derived from its own cell wall murein, and thus plays a role in cell wall recycling.</text>
</comment>